<feature type="transmembrane region" description="Helical" evidence="4">
    <location>
        <begin position="43"/>
        <end position="60"/>
    </location>
</feature>
<proteinExistence type="predicted"/>
<comment type="caution">
    <text evidence="6">The sequence shown here is derived from an EMBL/GenBank/DDBJ whole genome shotgun (WGS) entry which is preliminary data.</text>
</comment>
<accession>A0A940WQG5</accession>
<evidence type="ECO:0000313" key="7">
    <source>
        <dbReference type="Proteomes" id="UP000678228"/>
    </source>
</evidence>
<reference evidence="6" key="1">
    <citation type="submission" date="2021-03" db="EMBL/GenBank/DDBJ databases">
        <title>Bacillus suaedae sp. nov., isolated from Suaeda aralocaspica.</title>
        <authorList>
            <person name="Lei R.F.R."/>
        </authorList>
    </citation>
    <scope>NUCLEOTIDE SEQUENCE</scope>
    <source>
        <strain evidence="6">YZJH907-2</strain>
    </source>
</reference>
<dbReference type="GO" id="GO:0016020">
    <property type="term" value="C:membrane"/>
    <property type="evidence" value="ECO:0007669"/>
    <property type="project" value="InterPro"/>
</dbReference>
<dbReference type="PROSITE" id="PS50111">
    <property type="entry name" value="CHEMOTAXIS_TRANSDUC_2"/>
    <property type="match status" value="1"/>
</dbReference>
<dbReference type="SUPFAM" id="SSF58104">
    <property type="entry name" value="Methyl-accepting chemotaxis protein (MCP) signaling domain"/>
    <property type="match status" value="1"/>
</dbReference>
<feature type="coiled-coil region" evidence="3">
    <location>
        <begin position="414"/>
        <end position="469"/>
    </location>
</feature>
<evidence type="ECO:0000256" key="3">
    <source>
        <dbReference type="SAM" id="Coils"/>
    </source>
</evidence>
<keyword evidence="1 2" id="KW-0807">Transducer</keyword>
<keyword evidence="7" id="KW-1185">Reference proteome</keyword>
<dbReference type="EMBL" id="JAGKSQ010000002">
    <property type="protein sequence ID" value="MBP3950809.1"/>
    <property type="molecule type" value="Genomic_DNA"/>
</dbReference>
<feature type="transmembrane region" description="Helical" evidence="4">
    <location>
        <begin position="146"/>
        <end position="167"/>
    </location>
</feature>
<dbReference type="RefSeq" id="WP_210596486.1">
    <property type="nucleotide sequence ID" value="NZ_JAGKSQ010000002.1"/>
</dbReference>
<name>A0A940WQG5_9BACI</name>
<dbReference type="AlphaFoldDB" id="A0A940WQG5"/>
<dbReference type="Proteomes" id="UP000678228">
    <property type="component" value="Unassembled WGS sequence"/>
</dbReference>
<dbReference type="Gene3D" id="1.10.287.950">
    <property type="entry name" value="Methyl-accepting chemotaxis protein"/>
    <property type="match status" value="1"/>
</dbReference>
<evidence type="ECO:0000259" key="5">
    <source>
        <dbReference type="PROSITE" id="PS50111"/>
    </source>
</evidence>
<evidence type="ECO:0000256" key="2">
    <source>
        <dbReference type="PROSITE-ProRule" id="PRU00284"/>
    </source>
</evidence>
<evidence type="ECO:0000256" key="4">
    <source>
        <dbReference type="SAM" id="Phobius"/>
    </source>
</evidence>
<dbReference type="Pfam" id="PF00015">
    <property type="entry name" value="MCPsignal"/>
    <property type="match status" value="1"/>
</dbReference>
<feature type="transmembrane region" description="Helical" evidence="4">
    <location>
        <begin position="72"/>
        <end position="101"/>
    </location>
</feature>
<feature type="transmembrane region" description="Helical" evidence="4">
    <location>
        <begin position="17"/>
        <end position="37"/>
    </location>
</feature>
<evidence type="ECO:0000256" key="1">
    <source>
        <dbReference type="ARBA" id="ARBA00023224"/>
    </source>
</evidence>
<dbReference type="GO" id="GO:0007165">
    <property type="term" value="P:signal transduction"/>
    <property type="evidence" value="ECO:0007669"/>
    <property type="project" value="UniProtKB-KW"/>
</dbReference>
<keyword evidence="4" id="KW-0472">Membrane</keyword>
<protein>
    <recommendedName>
        <fullName evidence="5">Methyl-accepting transducer domain-containing protein</fullName>
    </recommendedName>
</protein>
<gene>
    <name evidence="6" type="ORF">J7W16_06645</name>
</gene>
<evidence type="ECO:0000313" key="6">
    <source>
        <dbReference type="EMBL" id="MBP3950809.1"/>
    </source>
</evidence>
<feature type="domain" description="Methyl-accepting transducer" evidence="5">
    <location>
        <begin position="210"/>
        <end position="460"/>
    </location>
</feature>
<sequence length="492" mass="54957">MNAVQDLLKKDLEKKNLIMLLVFSVSLIAGALLTYIQGDLNKAIYYASEFGIIVFALFFFKKIVKKKQLFPYFFIVNVAIFIITSTLLFGGGLTTLLIIFMYLLFSALHYKRIVFFSGVVLGFFTLFLELNYGVNQHDALKEVSSSILLIFVLVSCILYGMLHLNILQFKTLQTILKASQLEHAEKENQKNSLQTGIELITANIEKATEKVTYSLDSQKEISIAIHEISVGSQNQSEQVIDISHNAQDTLVMMKQLNTKTKMLKSQTRSATEKADNGELMVNRLINNMNELQTFVRELNSTFVTLTSKIEETNKFAGDIKQITEQTNLLALNASIEAARAGEAGKGFSVVANEIRKLAEVTNGTTEKITTNLKEVNENNGVAVQKLKMSSHQFSELLVSTNIVTENFKDITVTLKNLNEEYSEFEHLSDKAQSKSVNVEASTTELAAIIQEATASLQQMSATVETLKEGNEEIAQYMKTTTRTAQDLARNQA</sequence>
<keyword evidence="3" id="KW-0175">Coiled coil</keyword>
<keyword evidence="4" id="KW-0812">Transmembrane</keyword>
<keyword evidence="4" id="KW-1133">Transmembrane helix</keyword>
<dbReference type="PANTHER" id="PTHR32089">
    <property type="entry name" value="METHYL-ACCEPTING CHEMOTAXIS PROTEIN MCPB"/>
    <property type="match status" value="1"/>
</dbReference>
<dbReference type="InterPro" id="IPR004089">
    <property type="entry name" value="MCPsignal_dom"/>
</dbReference>
<dbReference type="PANTHER" id="PTHR32089:SF112">
    <property type="entry name" value="LYSOZYME-LIKE PROTEIN-RELATED"/>
    <property type="match status" value="1"/>
</dbReference>
<feature type="transmembrane region" description="Helical" evidence="4">
    <location>
        <begin position="113"/>
        <end position="134"/>
    </location>
</feature>
<organism evidence="6 7">
    <name type="scientific">Halalkalibacter suaedae</name>
    <dbReference type="NCBI Taxonomy" id="2822140"/>
    <lineage>
        <taxon>Bacteria</taxon>
        <taxon>Bacillati</taxon>
        <taxon>Bacillota</taxon>
        <taxon>Bacilli</taxon>
        <taxon>Bacillales</taxon>
        <taxon>Bacillaceae</taxon>
        <taxon>Halalkalibacter</taxon>
    </lineage>
</organism>
<dbReference type="SMART" id="SM00283">
    <property type="entry name" value="MA"/>
    <property type="match status" value="1"/>
</dbReference>